<accession>A0A0F8Y067</accession>
<gene>
    <name evidence="1" type="ORF">LCGC14_2880580</name>
</gene>
<evidence type="ECO:0000313" key="1">
    <source>
        <dbReference type="EMBL" id="KKK74757.1"/>
    </source>
</evidence>
<reference evidence="1" key="1">
    <citation type="journal article" date="2015" name="Nature">
        <title>Complex archaea that bridge the gap between prokaryotes and eukaryotes.</title>
        <authorList>
            <person name="Spang A."/>
            <person name="Saw J.H."/>
            <person name="Jorgensen S.L."/>
            <person name="Zaremba-Niedzwiedzka K."/>
            <person name="Martijn J."/>
            <person name="Lind A.E."/>
            <person name="van Eijk R."/>
            <person name="Schleper C."/>
            <person name="Guy L."/>
            <person name="Ettema T.J."/>
        </authorList>
    </citation>
    <scope>NUCLEOTIDE SEQUENCE</scope>
</reference>
<sequence>IWKAHKAGYFEGYSIYSDMENIDDDGQDVRNQKMIPLTLPGYAKDPGYMAF</sequence>
<name>A0A0F8Y067_9ZZZZ</name>
<comment type="caution">
    <text evidence="1">The sequence shown here is derived from an EMBL/GenBank/DDBJ whole genome shotgun (WGS) entry which is preliminary data.</text>
</comment>
<protein>
    <submittedName>
        <fullName evidence="1">Uncharacterized protein</fullName>
    </submittedName>
</protein>
<organism evidence="1">
    <name type="scientific">marine sediment metagenome</name>
    <dbReference type="NCBI Taxonomy" id="412755"/>
    <lineage>
        <taxon>unclassified sequences</taxon>
        <taxon>metagenomes</taxon>
        <taxon>ecological metagenomes</taxon>
    </lineage>
</organism>
<feature type="non-terminal residue" evidence="1">
    <location>
        <position position="1"/>
    </location>
</feature>
<proteinExistence type="predicted"/>
<dbReference type="AlphaFoldDB" id="A0A0F8Y067"/>
<dbReference type="EMBL" id="LAZR01056169">
    <property type="protein sequence ID" value="KKK74757.1"/>
    <property type="molecule type" value="Genomic_DNA"/>
</dbReference>